<dbReference type="EMBL" id="BNAI01000004">
    <property type="protein sequence ID" value="GHF20057.1"/>
    <property type="molecule type" value="Genomic_DNA"/>
</dbReference>
<dbReference type="RefSeq" id="WP_229842052.1">
    <property type="nucleotide sequence ID" value="NZ_BNAI01000004.1"/>
</dbReference>
<feature type="region of interest" description="Disordered" evidence="1">
    <location>
        <begin position="155"/>
        <end position="175"/>
    </location>
</feature>
<evidence type="ECO:0000313" key="2">
    <source>
        <dbReference type="EMBL" id="GHF20057.1"/>
    </source>
</evidence>
<keyword evidence="3" id="KW-1185">Reference proteome</keyword>
<dbReference type="AlphaFoldDB" id="A0A8J3GRI1"/>
<organism evidence="2 3">
    <name type="scientific">Pseudolysinimonas yzui</name>
    <dbReference type="NCBI Taxonomy" id="2708254"/>
    <lineage>
        <taxon>Bacteria</taxon>
        <taxon>Bacillati</taxon>
        <taxon>Actinomycetota</taxon>
        <taxon>Actinomycetes</taxon>
        <taxon>Micrococcales</taxon>
        <taxon>Microbacteriaceae</taxon>
        <taxon>Pseudolysinimonas</taxon>
    </lineage>
</organism>
<name>A0A8J3GRI1_9MICO</name>
<sequence length="175" mass="19527">MSLTAWSIALRDIPHPDYADASIAPIGPDDPVDPAVWARTLFGLESMPRWVVAALHVRQLAVRLIGIPPAPRDVFQVRERVGDEVLIAADDTHLDFRCGVAIDERMRLLRVTTTVRFNGWRGRVYFVPVRLAHPIVVRAMIRGARRSFARAAPVGDTSSKFTGRRKTSAHRTLEG</sequence>
<dbReference type="InterPro" id="IPR021295">
    <property type="entry name" value="DUF2867"/>
</dbReference>
<dbReference type="Proteomes" id="UP000617531">
    <property type="component" value="Unassembled WGS sequence"/>
</dbReference>
<comment type="caution">
    <text evidence="2">The sequence shown here is derived from an EMBL/GenBank/DDBJ whole genome shotgun (WGS) entry which is preliminary data.</text>
</comment>
<reference evidence="2" key="2">
    <citation type="submission" date="2020-09" db="EMBL/GenBank/DDBJ databases">
        <authorList>
            <person name="Sun Q."/>
            <person name="Zhou Y."/>
        </authorList>
    </citation>
    <scope>NUCLEOTIDE SEQUENCE</scope>
    <source>
        <strain evidence="2">CGMCC 1.16548</strain>
    </source>
</reference>
<reference evidence="2" key="1">
    <citation type="journal article" date="2014" name="Int. J. Syst. Evol. Microbiol.">
        <title>Complete genome sequence of Corynebacterium casei LMG S-19264T (=DSM 44701T), isolated from a smear-ripened cheese.</title>
        <authorList>
            <consortium name="US DOE Joint Genome Institute (JGI-PGF)"/>
            <person name="Walter F."/>
            <person name="Albersmeier A."/>
            <person name="Kalinowski J."/>
            <person name="Ruckert C."/>
        </authorList>
    </citation>
    <scope>NUCLEOTIDE SEQUENCE</scope>
    <source>
        <strain evidence="2">CGMCC 1.16548</strain>
    </source>
</reference>
<accession>A0A8J3GRI1</accession>
<evidence type="ECO:0000256" key="1">
    <source>
        <dbReference type="SAM" id="MobiDB-lite"/>
    </source>
</evidence>
<gene>
    <name evidence="2" type="ORF">GCM10011600_21200</name>
</gene>
<evidence type="ECO:0008006" key="4">
    <source>
        <dbReference type="Google" id="ProtNLM"/>
    </source>
</evidence>
<proteinExistence type="predicted"/>
<dbReference type="Pfam" id="PF11066">
    <property type="entry name" value="DUF2867"/>
    <property type="match status" value="1"/>
</dbReference>
<protein>
    <recommendedName>
        <fullName evidence="4">DUF2867 domain-containing protein</fullName>
    </recommendedName>
</protein>
<evidence type="ECO:0000313" key="3">
    <source>
        <dbReference type="Proteomes" id="UP000617531"/>
    </source>
</evidence>